<name>A0A150FZM1_GONPE</name>
<protein>
    <recommendedName>
        <fullName evidence="3">cellulase</fullName>
        <ecNumber evidence="3">3.2.1.4</ecNumber>
    </recommendedName>
</protein>
<dbReference type="SMART" id="SM00458">
    <property type="entry name" value="RICIN"/>
    <property type="match status" value="1"/>
</dbReference>
<dbReference type="SUPFAM" id="SSF50370">
    <property type="entry name" value="Ricin B-like lectins"/>
    <property type="match status" value="2"/>
</dbReference>
<proteinExistence type="inferred from homology"/>
<keyword evidence="5" id="KW-0136">Cellulose degradation</keyword>
<feature type="domain" description="Ricin B lectin" evidence="9">
    <location>
        <begin position="745"/>
        <end position="884"/>
    </location>
</feature>
<dbReference type="GO" id="GO:0008810">
    <property type="term" value="F:cellulase activity"/>
    <property type="evidence" value="ECO:0007669"/>
    <property type="project" value="UniProtKB-EC"/>
</dbReference>
<accession>A0A150FZM1</accession>
<comment type="catalytic activity">
    <reaction evidence="1">
        <text>Endohydrolysis of (1-&gt;4)-beta-D-glucosidic linkages in cellulose, lichenin and cereal beta-D-glucans.</text>
        <dbReference type="EC" id="3.2.1.4"/>
    </reaction>
</comment>
<evidence type="ECO:0000256" key="8">
    <source>
        <dbReference type="ARBA" id="ARBA00023326"/>
    </source>
</evidence>
<evidence type="ECO:0000256" key="5">
    <source>
        <dbReference type="ARBA" id="ARBA00023001"/>
    </source>
</evidence>
<comment type="caution">
    <text evidence="10">The sequence shown here is derived from an EMBL/GenBank/DDBJ whole genome shotgun (WGS) entry which is preliminary data.</text>
</comment>
<dbReference type="Proteomes" id="UP000075714">
    <property type="component" value="Unassembled WGS sequence"/>
</dbReference>
<keyword evidence="4" id="KW-0378">Hydrolase</keyword>
<dbReference type="InterPro" id="IPR035992">
    <property type="entry name" value="Ricin_B-like_lectins"/>
</dbReference>
<dbReference type="Pfam" id="PF00652">
    <property type="entry name" value="Ricin_B_lectin"/>
    <property type="match status" value="1"/>
</dbReference>
<dbReference type="Gene3D" id="2.90.10.10">
    <property type="entry name" value="Bulb-type lectin domain"/>
    <property type="match status" value="1"/>
</dbReference>
<organism evidence="10 11">
    <name type="scientific">Gonium pectorale</name>
    <name type="common">Green alga</name>
    <dbReference type="NCBI Taxonomy" id="33097"/>
    <lineage>
        <taxon>Eukaryota</taxon>
        <taxon>Viridiplantae</taxon>
        <taxon>Chlorophyta</taxon>
        <taxon>core chlorophytes</taxon>
        <taxon>Chlorophyceae</taxon>
        <taxon>CS clade</taxon>
        <taxon>Chlamydomonadales</taxon>
        <taxon>Volvocaceae</taxon>
        <taxon>Gonium</taxon>
    </lineage>
</organism>
<dbReference type="SUPFAM" id="SSF48208">
    <property type="entry name" value="Six-hairpin glycosidases"/>
    <property type="match status" value="1"/>
</dbReference>
<dbReference type="AlphaFoldDB" id="A0A150FZM1"/>
<sequence length="1203" mass="129916">MGGVEIGASGHLKSSLTIASSASLMAFAALTWEQDLRTAPNGEPNDAAWNQLLRNLDWAADYLHQCASVGGNGTFVAQVGDHFVEDSYWGPPEDAPADEFRPVWVIDAKNKEGADVTSQAVAALTAVGLLLQKEGAMRDQVRSKRYLDKAAEVWAWAKNLQSVWQAPEGNNTVISRTHSDDQAWAAAWVCKREIMTKGPNVEAACSEAAAAWDDYLMREGHLNTDNWHAAALLLLRDVGAGGSTAVSGYLAALQARYLNTWVPSSFDESSKPACDPCTPPAGGMCEAPGGFVVVEGPAPAYYTAAMAFVALAAAEPEGSVDSNLGRRWQCWAKRQVDWMLGNNPSGKAIVTGLEKTPGFSGIAIPAQPRHRGSACADGVCAEPGRPNPRTLPGALLAGPQRDGTIEDNRDNGPYSFVSVEYNGAFAAALMVGPGVGGPFFAPEGVDTERQDLGGFLHGKFCRGQFLNSSSYVNRIASPNGTYSLFLNTNGSLEYRQGELLRWGYRVLTIQSQCPCTFSFESSGVLTVKDRNNVAQWHYWPLAGTNPQCLELTDDGQMRLLGANSEVVETILPRNRLCRGDVLTSSTDSPANFTSPKDRLVAAPYSNRWMMILNTAGNFILYNYAEGSIPAASPWSTGSAYPVTATALANAPYTLGFRESDGALVIWDKNVCPSFPGFNVHVDTDSAGYGVRDAGSLNQAAEACAVTPWCRFFGSDGWMKINTSSILPLTGACFYERPRADPIADNNLVIIGTGTWFGSCVEVPNNNQAAGVFLQQGQCNGASSQTFVLDAAGPGGWYRIMTTDGLCWGVKDASTADAAQLVLGSCSGADEQRFRFDAHPRDGFRIMPKHTLGMCVDVLLNYVDNGQRLQIWPCNLSPAQQFEVIRSPVPRAESECPDVPGFVMQEDMAAWGGTPFRRTFNLPEAAEACTVTPFCKAFQSDGWLRKDWEIVTPTPGSCLYTRPTADGDGWWRIKSVTGFCWGVINERTDSYAEMVLKPCRYAAQDQQFRVTSHPRGAYYFIPRHAQGMRVDVLLAEPTDAKTIQIWPTNETPAQQFEIITSVKPRPPPAALPPPPPSSCPQFEGFVARDNLEASGTDIRTLPNFAAAAQACSFTPYCKAFLSTGQLKTSISSTTAKNGTCLYTRPAMTAITDNAYVLIGTATSYGGCIDGGNMTVGEVLRQYTCNGTFSHHWFLEDASAGTLHC</sequence>
<dbReference type="OrthoDB" id="10257085at2759"/>
<evidence type="ECO:0000256" key="2">
    <source>
        <dbReference type="ARBA" id="ARBA00007072"/>
    </source>
</evidence>
<evidence type="ECO:0000259" key="9">
    <source>
        <dbReference type="SMART" id="SM00458"/>
    </source>
</evidence>
<evidence type="ECO:0000313" key="11">
    <source>
        <dbReference type="Proteomes" id="UP000075714"/>
    </source>
</evidence>
<dbReference type="InterPro" id="IPR000772">
    <property type="entry name" value="Ricin_B_lectin"/>
</dbReference>
<dbReference type="Gene3D" id="2.80.10.50">
    <property type="match status" value="2"/>
</dbReference>
<evidence type="ECO:0000256" key="1">
    <source>
        <dbReference type="ARBA" id="ARBA00000966"/>
    </source>
</evidence>
<dbReference type="Pfam" id="PF00759">
    <property type="entry name" value="Glyco_hydro_9"/>
    <property type="match status" value="1"/>
</dbReference>
<comment type="similarity">
    <text evidence="2">Belongs to the glycosyl hydrolase 9 (cellulase E) family.</text>
</comment>
<evidence type="ECO:0000313" key="10">
    <source>
        <dbReference type="EMBL" id="KXZ43061.1"/>
    </source>
</evidence>
<keyword evidence="7" id="KW-0326">Glycosidase</keyword>
<dbReference type="GO" id="GO:0030245">
    <property type="term" value="P:cellulose catabolic process"/>
    <property type="evidence" value="ECO:0007669"/>
    <property type="project" value="UniProtKB-KW"/>
</dbReference>
<dbReference type="PROSITE" id="PS50231">
    <property type="entry name" value="RICIN_B_LECTIN"/>
    <property type="match status" value="1"/>
</dbReference>
<dbReference type="InterPro" id="IPR036426">
    <property type="entry name" value="Bulb-type_lectin_dom_sf"/>
</dbReference>
<reference evidence="11" key="1">
    <citation type="journal article" date="2016" name="Nat. Commun.">
        <title>The Gonium pectorale genome demonstrates co-option of cell cycle regulation during the evolution of multicellularity.</title>
        <authorList>
            <person name="Hanschen E.R."/>
            <person name="Marriage T.N."/>
            <person name="Ferris P.J."/>
            <person name="Hamaji T."/>
            <person name="Toyoda A."/>
            <person name="Fujiyama A."/>
            <person name="Neme R."/>
            <person name="Noguchi H."/>
            <person name="Minakuchi Y."/>
            <person name="Suzuki M."/>
            <person name="Kawai-Toyooka H."/>
            <person name="Smith D.R."/>
            <person name="Sparks H."/>
            <person name="Anderson J."/>
            <person name="Bakaric R."/>
            <person name="Luria V."/>
            <person name="Karger A."/>
            <person name="Kirschner M.W."/>
            <person name="Durand P.M."/>
            <person name="Michod R.E."/>
            <person name="Nozaki H."/>
            <person name="Olson B.J."/>
        </authorList>
    </citation>
    <scope>NUCLEOTIDE SEQUENCE [LARGE SCALE GENOMIC DNA]</scope>
    <source>
        <strain evidence="11">NIES-2863</strain>
    </source>
</reference>
<evidence type="ECO:0000256" key="3">
    <source>
        <dbReference type="ARBA" id="ARBA00012601"/>
    </source>
</evidence>
<dbReference type="InterPro" id="IPR012341">
    <property type="entry name" value="6hp_glycosidase-like_sf"/>
</dbReference>
<evidence type="ECO:0000256" key="4">
    <source>
        <dbReference type="ARBA" id="ARBA00022801"/>
    </source>
</evidence>
<dbReference type="SUPFAM" id="SSF51110">
    <property type="entry name" value="alpha-D-mannose-specific plant lectins"/>
    <property type="match status" value="1"/>
</dbReference>
<evidence type="ECO:0000256" key="7">
    <source>
        <dbReference type="ARBA" id="ARBA00023295"/>
    </source>
</evidence>
<keyword evidence="11" id="KW-1185">Reference proteome</keyword>
<dbReference type="CDD" id="cd00161">
    <property type="entry name" value="beta-trefoil_Ricin-like"/>
    <property type="match status" value="3"/>
</dbReference>
<dbReference type="InterPro" id="IPR001701">
    <property type="entry name" value="Glyco_hydro_9"/>
</dbReference>
<keyword evidence="8" id="KW-0624">Polysaccharide degradation</keyword>
<dbReference type="Gene3D" id="1.50.10.10">
    <property type="match status" value="1"/>
</dbReference>
<dbReference type="EMBL" id="LSYV01000105">
    <property type="protein sequence ID" value="KXZ43061.1"/>
    <property type="molecule type" value="Genomic_DNA"/>
</dbReference>
<evidence type="ECO:0000256" key="6">
    <source>
        <dbReference type="ARBA" id="ARBA00023277"/>
    </source>
</evidence>
<dbReference type="EC" id="3.2.1.4" evidence="3"/>
<gene>
    <name evidence="10" type="ORF">GPECTOR_105g93</name>
</gene>
<dbReference type="PANTHER" id="PTHR22298">
    <property type="entry name" value="ENDO-1,4-BETA-GLUCANASE"/>
    <property type="match status" value="1"/>
</dbReference>
<dbReference type="InterPro" id="IPR008928">
    <property type="entry name" value="6-hairpin_glycosidase_sf"/>
</dbReference>
<dbReference type="STRING" id="33097.A0A150FZM1"/>
<keyword evidence="6" id="KW-0119">Carbohydrate metabolism</keyword>